<reference evidence="1" key="1">
    <citation type="submission" date="2014-11" db="EMBL/GenBank/DDBJ databases">
        <authorList>
            <person name="Amaro Gonzalez C."/>
        </authorList>
    </citation>
    <scope>NUCLEOTIDE SEQUENCE</scope>
</reference>
<dbReference type="AlphaFoldDB" id="A0A0E9WMW3"/>
<sequence length="38" mass="4370">MVFQKVLGQSEQISRLIGQLFKVREPPMIVRGCRCKHG</sequence>
<protein>
    <submittedName>
        <fullName evidence="1">Uncharacterized protein</fullName>
    </submittedName>
</protein>
<evidence type="ECO:0000313" key="1">
    <source>
        <dbReference type="EMBL" id="JAH90788.1"/>
    </source>
</evidence>
<organism evidence="1">
    <name type="scientific">Anguilla anguilla</name>
    <name type="common">European freshwater eel</name>
    <name type="synonym">Muraena anguilla</name>
    <dbReference type="NCBI Taxonomy" id="7936"/>
    <lineage>
        <taxon>Eukaryota</taxon>
        <taxon>Metazoa</taxon>
        <taxon>Chordata</taxon>
        <taxon>Craniata</taxon>
        <taxon>Vertebrata</taxon>
        <taxon>Euteleostomi</taxon>
        <taxon>Actinopterygii</taxon>
        <taxon>Neopterygii</taxon>
        <taxon>Teleostei</taxon>
        <taxon>Anguilliformes</taxon>
        <taxon>Anguillidae</taxon>
        <taxon>Anguilla</taxon>
    </lineage>
</organism>
<name>A0A0E9WMW3_ANGAN</name>
<proteinExistence type="predicted"/>
<dbReference type="EMBL" id="GBXM01017789">
    <property type="protein sequence ID" value="JAH90788.1"/>
    <property type="molecule type" value="Transcribed_RNA"/>
</dbReference>
<accession>A0A0E9WMW3</accession>
<reference evidence="1" key="2">
    <citation type="journal article" date="2015" name="Fish Shellfish Immunol.">
        <title>Early steps in the European eel (Anguilla anguilla)-Vibrio vulnificus interaction in the gills: Role of the RtxA13 toxin.</title>
        <authorList>
            <person name="Callol A."/>
            <person name="Pajuelo D."/>
            <person name="Ebbesson L."/>
            <person name="Teles M."/>
            <person name="MacKenzie S."/>
            <person name="Amaro C."/>
        </authorList>
    </citation>
    <scope>NUCLEOTIDE SEQUENCE</scope>
</reference>